<organism evidence="2 3">
    <name type="scientific">Streptomyces ehimensis</name>
    <dbReference type="NCBI Taxonomy" id="68195"/>
    <lineage>
        <taxon>Bacteria</taxon>
        <taxon>Bacillati</taxon>
        <taxon>Actinomycetota</taxon>
        <taxon>Actinomycetes</taxon>
        <taxon>Kitasatosporales</taxon>
        <taxon>Streptomycetaceae</taxon>
        <taxon>Streptomyces</taxon>
    </lineage>
</organism>
<feature type="domain" description="Aminoglycoside phosphotransferase" evidence="1">
    <location>
        <begin position="29"/>
        <end position="156"/>
    </location>
</feature>
<comment type="caution">
    <text evidence="2">The sequence shown here is derived from an EMBL/GenBank/DDBJ whole genome shotgun (WGS) entry which is preliminary data.</text>
</comment>
<protein>
    <submittedName>
        <fullName evidence="2">Phosphotransferase</fullName>
    </submittedName>
</protein>
<proteinExistence type="predicted"/>
<dbReference type="RefSeq" id="WP_417924336.1">
    <property type="nucleotide sequence ID" value="NZ_JBHSFS010000028.1"/>
</dbReference>
<name>A0ABV9BV99_9ACTN</name>
<keyword evidence="3" id="KW-1185">Reference proteome</keyword>
<dbReference type="InterPro" id="IPR002575">
    <property type="entry name" value="Aminoglycoside_PTrfase"/>
</dbReference>
<gene>
    <name evidence="2" type="ORF">ACFPEN_34255</name>
</gene>
<evidence type="ECO:0000313" key="2">
    <source>
        <dbReference type="EMBL" id="MFC4517932.1"/>
    </source>
</evidence>
<dbReference type="EMBL" id="JBHSFS010000028">
    <property type="protein sequence ID" value="MFC4517932.1"/>
    <property type="molecule type" value="Genomic_DNA"/>
</dbReference>
<reference evidence="3" key="1">
    <citation type="journal article" date="2019" name="Int. J. Syst. Evol. Microbiol.">
        <title>The Global Catalogue of Microorganisms (GCM) 10K type strain sequencing project: providing services to taxonomists for standard genome sequencing and annotation.</title>
        <authorList>
            <consortium name="The Broad Institute Genomics Platform"/>
            <consortium name="The Broad Institute Genome Sequencing Center for Infectious Disease"/>
            <person name="Wu L."/>
            <person name="Ma J."/>
        </authorList>
    </citation>
    <scope>NUCLEOTIDE SEQUENCE [LARGE SCALE GENOMIC DNA]</scope>
    <source>
        <strain evidence="3">CECT 8064</strain>
    </source>
</reference>
<dbReference type="SUPFAM" id="SSF56112">
    <property type="entry name" value="Protein kinase-like (PK-like)"/>
    <property type="match status" value="1"/>
</dbReference>
<dbReference type="Gene3D" id="3.30.200.20">
    <property type="entry name" value="Phosphorylase Kinase, domain 1"/>
    <property type="match status" value="1"/>
</dbReference>
<dbReference type="Pfam" id="PF01636">
    <property type="entry name" value="APH"/>
    <property type="match status" value="1"/>
</dbReference>
<accession>A0ABV9BV99</accession>
<evidence type="ECO:0000313" key="3">
    <source>
        <dbReference type="Proteomes" id="UP001595990"/>
    </source>
</evidence>
<dbReference type="InterPro" id="IPR011009">
    <property type="entry name" value="Kinase-like_dom_sf"/>
</dbReference>
<evidence type="ECO:0000259" key="1">
    <source>
        <dbReference type="Pfam" id="PF01636"/>
    </source>
</evidence>
<dbReference type="Proteomes" id="UP001595990">
    <property type="component" value="Unassembled WGS sequence"/>
</dbReference>
<sequence length="180" mass="20270">MTGTEIEITADLVRDLLQDQHPDLAGLAIREVAGGWGNHMWRLGDELAVRMQRMDPTPELQLKERRWLPVLAPRLPLPVPTPVRFGEPSERIPKHWTVMTWVPGEPLDHASISRGAHAADTLAGFLRALHAEAPPCGRRQKWLCLTFRARATEGHRIHDHERPWLTRSSKTCGSARPTAS</sequence>